<comment type="similarity">
    <text evidence="2">Belongs to the UPF0718 family.</text>
</comment>
<feature type="transmembrane region" description="Helical" evidence="7">
    <location>
        <begin position="329"/>
        <end position="347"/>
    </location>
</feature>
<feature type="transmembrane region" description="Helical" evidence="7">
    <location>
        <begin position="257"/>
        <end position="276"/>
    </location>
</feature>
<dbReference type="InterPro" id="IPR005524">
    <property type="entry name" value="DUF318"/>
</dbReference>
<proteinExistence type="inferred from homology"/>
<keyword evidence="3" id="KW-1003">Cell membrane</keyword>
<evidence type="ECO:0000256" key="4">
    <source>
        <dbReference type="ARBA" id="ARBA00022692"/>
    </source>
</evidence>
<dbReference type="InterPro" id="IPR052923">
    <property type="entry name" value="UPF0718"/>
</dbReference>
<evidence type="ECO:0000256" key="1">
    <source>
        <dbReference type="ARBA" id="ARBA00004651"/>
    </source>
</evidence>
<dbReference type="AlphaFoldDB" id="A0A2Z6B0D5"/>
<feature type="transmembrane region" description="Helical" evidence="7">
    <location>
        <begin position="288"/>
        <end position="309"/>
    </location>
</feature>
<name>A0A2Z6B0D5_9BACT</name>
<dbReference type="Proteomes" id="UP000269883">
    <property type="component" value="Chromosome"/>
</dbReference>
<accession>A0A2Z6B0D5</accession>
<evidence type="ECO:0000256" key="5">
    <source>
        <dbReference type="ARBA" id="ARBA00022989"/>
    </source>
</evidence>
<evidence type="ECO:0000313" key="8">
    <source>
        <dbReference type="EMBL" id="BBD08979.1"/>
    </source>
</evidence>
<reference evidence="8 9" key="1">
    <citation type="journal article" date="2018" name="Sci. Adv.">
        <title>Multi-heme cytochromes provide a pathway for survival in energy-limited environments.</title>
        <authorList>
            <person name="Deng X."/>
            <person name="Dohmae N."/>
            <person name="Nealson K.H."/>
            <person name="Hashimoto K."/>
            <person name="Okamoto A."/>
        </authorList>
    </citation>
    <scope>NUCLEOTIDE SEQUENCE [LARGE SCALE GENOMIC DNA]</scope>
    <source>
        <strain evidence="8 9">IS5</strain>
    </source>
</reference>
<dbReference type="KEGG" id="dfl:DFE_2253"/>
<keyword evidence="4 7" id="KW-0812">Transmembrane</keyword>
<feature type="transmembrane region" description="Helical" evidence="7">
    <location>
        <begin position="20"/>
        <end position="37"/>
    </location>
</feature>
<dbReference type="Pfam" id="PF03773">
    <property type="entry name" value="ArsP_1"/>
    <property type="match status" value="1"/>
</dbReference>
<gene>
    <name evidence="8" type="ORF">DFE_2253</name>
</gene>
<evidence type="ECO:0000256" key="3">
    <source>
        <dbReference type="ARBA" id="ARBA00022475"/>
    </source>
</evidence>
<evidence type="ECO:0000256" key="6">
    <source>
        <dbReference type="ARBA" id="ARBA00023136"/>
    </source>
</evidence>
<dbReference type="RefSeq" id="WP_126379567.1">
    <property type="nucleotide sequence ID" value="NZ_AP017378.1"/>
</dbReference>
<organism evidence="8 9">
    <name type="scientific">Desulfovibrio ferrophilus</name>
    <dbReference type="NCBI Taxonomy" id="241368"/>
    <lineage>
        <taxon>Bacteria</taxon>
        <taxon>Pseudomonadati</taxon>
        <taxon>Thermodesulfobacteriota</taxon>
        <taxon>Desulfovibrionia</taxon>
        <taxon>Desulfovibrionales</taxon>
        <taxon>Desulfovibrionaceae</taxon>
        <taxon>Desulfovibrio</taxon>
    </lineage>
</organism>
<keyword evidence="5 7" id="KW-1133">Transmembrane helix</keyword>
<protein>
    <submittedName>
        <fullName evidence="8">Membrane protein DUF318</fullName>
    </submittedName>
</protein>
<keyword evidence="6 7" id="KW-0472">Membrane</keyword>
<dbReference type="PANTHER" id="PTHR34184">
    <property type="entry name" value="UPF0718 PROTEIN YCGR"/>
    <property type="match status" value="1"/>
</dbReference>
<feature type="transmembrane region" description="Helical" evidence="7">
    <location>
        <begin position="226"/>
        <end position="251"/>
    </location>
</feature>
<dbReference type="PANTHER" id="PTHR34184:SF4">
    <property type="entry name" value="UPF0718 PROTEIN YCGR"/>
    <property type="match status" value="1"/>
</dbReference>
<feature type="transmembrane region" description="Helical" evidence="7">
    <location>
        <begin position="194"/>
        <end position="214"/>
    </location>
</feature>
<keyword evidence="9" id="KW-1185">Reference proteome</keyword>
<sequence length="381" mass="39754">MLDILITYTTETWILLNEAAPWVLFGFFVAALIKVFISDQFIAKHLGKNGATSVLKASALGVPLPLCSCGVVPAATGLRRQGASKGATAAFMISTPETGADSMAVTWAMLDPVMTVVRPIAAFITATVAGLAINALPDSRALDNNNPSDMTSDCGCGGGCCGSETTTNETSFSHRLKDGFTQTFGEMLQDIGKWLIIGILLAGLISTFVPADFFESYLGNEWASMVVMLVAGIPLYICATSSTPIAATMALKGLSPGAALVFLLAGPATNAATIAVTSKVLGKRATAIYVGAIALCALGIGWLVNRIYFAMGLSVTSWVRASEADHITWWSISASLILLALIVRPLLIRGKSHQHASSCGSGCGCGPQPLKPLSGQNFTVK</sequence>
<evidence type="ECO:0000313" key="9">
    <source>
        <dbReference type="Proteomes" id="UP000269883"/>
    </source>
</evidence>
<dbReference type="EMBL" id="AP017378">
    <property type="protein sequence ID" value="BBD08979.1"/>
    <property type="molecule type" value="Genomic_DNA"/>
</dbReference>
<evidence type="ECO:0000256" key="7">
    <source>
        <dbReference type="SAM" id="Phobius"/>
    </source>
</evidence>
<feature type="transmembrane region" description="Helical" evidence="7">
    <location>
        <begin position="116"/>
        <end position="136"/>
    </location>
</feature>
<comment type="subcellular location">
    <subcellularLocation>
        <location evidence="1">Cell membrane</location>
        <topology evidence="1">Multi-pass membrane protein</topology>
    </subcellularLocation>
</comment>
<dbReference type="OrthoDB" id="9770315at2"/>
<dbReference type="GO" id="GO:0005886">
    <property type="term" value="C:plasma membrane"/>
    <property type="evidence" value="ECO:0007669"/>
    <property type="project" value="UniProtKB-SubCell"/>
</dbReference>
<evidence type="ECO:0000256" key="2">
    <source>
        <dbReference type="ARBA" id="ARBA00006386"/>
    </source>
</evidence>
<dbReference type="NCBIfam" id="NF033936">
    <property type="entry name" value="CuZnOut_SO0444"/>
    <property type="match status" value="1"/>
</dbReference>